<dbReference type="SUPFAM" id="SSF56672">
    <property type="entry name" value="DNA/RNA polymerases"/>
    <property type="match status" value="1"/>
</dbReference>
<evidence type="ECO:0000313" key="4">
    <source>
        <dbReference type="Proteomes" id="UP001549920"/>
    </source>
</evidence>
<protein>
    <recommendedName>
        <fullName evidence="5">Peptidase aspartic putative domain-containing protein</fullName>
    </recommendedName>
</protein>
<dbReference type="InterPro" id="IPR005312">
    <property type="entry name" value="DUF1759"/>
</dbReference>
<evidence type="ECO:0000259" key="1">
    <source>
        <dbReference type="Pfam" id="PF00078"/>
    </source>
</evidence>
<dbReference type="SUPFAM" id="SSF50630">
    <property type="entry name" value="Acid proteases"/>
    <property type="match status" value="1"/>
</dbReference>
<dbReference type="InterPro" id="IPR041588">
    <property type="entry name" value="Integrase_H2C2"/>
</dbReference>
<dbReference type="InterPro" id="IPR043502">
    <property type="entry name" value="DNA/RNA_pol_sf"/>
</dbReference>
<organism evidence="3 4">
    <name type="scientific">Loxostege sticticalis</name>
    <name type="common">Beet webworm moth</name>
    <dbReference type="NCBI Taxonomy" id="481309"/>
    <lineage>
        <taxon>Eukaryota</taxon>
        <taxon>Metazoa</taxon>
        <taxon>Ecdysozoa</taxon>
        <taxon>Arthropoda</taxon>
        <taxon>Hexapoda</taxon>
        <taxon>Insecta</taxon>
        <taxon>Pterygota</taxon>
        <taxon>Neoptera</taxon>
        <taxon>Endopterygota</taxon>
        <taxon>Lepidoptera</taxon>
        <taxon>Glossata</taxon>
        <taxon>Ditrysia</taxon>
        <taxon>Pyraloidea</taxon>
        <taxon>Crambidae</taxon>
        <taxon>Pyraustinae</taxon>
        <taxon>Loxostege</taxon>
    </lineage>
</organism>
<dbReference type="InterPro" id="IPR021109">
    <property type="entry name" value="Peptidase_aspartic_dom_sf"/>
</dbReference>
<dbReference type="PANTHER" id="PTHR47331">
    <property type="entry name" value="PHD-TYPE DOMAIN-CONTAINING PROTEIN"/>
    <property type="match status" value="1"/>
</dbReference>
<dbReference type="EMBL" id="JBEUOH010000003">
    <property type="protein sequence ID" value="KAL0895244.1"/>
    <property type="molecule type" value="Genomic_DNA"/>
</dbReference>
<evidence type="ECO:0008006" key="5">
    <source>
        <dbReference type="Google" id="ProtNLM"/>
    </source>
</evidence>
<dbReference type="CDD" id="cd00303">
    <property type="entry name" value="retropepsin_like"/>
    <property type="match status" value="1"/>
</dbReference>
<dbReference type="PROSITE" id="PS00141">
    <property type="entry name" value="ASP_PROTEASE"/>
    <property type="match status" value="1"/>
</dbReference>
<dbReference type="InterPro" id="IPR000477">
    <property type="entry name" value="RT_dom"/>
</dbReference>
<reference evidence="3 4" key="1">
    <citation type="submission" date="2024-06" db="EMBL/GenBank/DDBJ databases">
        <title>A chromosome-level genome assembly of beet webworm, Loxostege sticticalis.</title>
        <authorList>
            <person name="Zhang Y."/>
        </authorList>
    </citation>
    <scope>NUCLEOTIDE SEQUENCE [LARGE SCALE GENOMIC DNA]</scope>
    <source>
        <strain evidence="3">AQ026</strain>
        <tissue evidence="3">Whole body</tissue>
    </source>
</reference>
<evidence type="ECO:0000259" key="2">
    <source>
        <dbReference type="Pfam" id="PF17921"/>
    </source>
</evidence>
<dbReference type="Gene3D" id="2.40.70.10">
    <property type="entry name" value="Acid Proteases"/>
    <property type="match status" value="1"/>
</dbReference>
<dbReference type="PANTHER" id="PTHR47331:SF5">
    <property type="entry name" value="RIBONUCLEASE H"/>
    <property type="match status" value="1"/>
</dbReference>
<accession>A0ABR3IG46</accession>
<dbReference type="Pfam" id="PF17921">
    <property type="entry name" value="Integrase_H2C2"/>
    <property type="match status" value="1"/>
</dbReference>
<feature type="domain" description="Reverse transcriptase" evidence="1">
    <location>
        <begin position="769"/>
        <end position="884"/>
    </location>
</feature>
<dbReference type="Pfam" id="PF05380">
    <property type="entry name" value="Peptidase_A17"/>
    <property type="match status" value="1"/>
</dbReference>
<dbReference type="Pfam" id="PF00078">
    <property type="entry name" value="RVT_1"/>
    <property type="match status" value="1"/>
</dbReference>
<proteinExistence type="predicted"/>
<dbReference type="InterPro" id="IPR008042">
    <property type="entry name" value="Retrotrans_Pao"/>
</dbReference>
<keyword evidence="4" id="KW-1185">Reference proteome</keyword>
<dbReference type="Pfam" id="PF03564">
    <property type="entry name" value="DUF1759"/>
    <property type="match status" value="1"/>
</dbReference>
<gene>
    <name evidence="3" type="ORF">ABMA27_011398</name>
</gene>
<dbReference type="Proteomes" id="UP001549920">
    <property type="component" value="Unassembled WGS sequence"/>
</dbReference>
<dbReference type="InterPro" id="IPR001969">
    <property type="entry name" value="Aspartic_peptidase_AS"/>
</dbReference>
<comment type="caution">
    <text evidence="3">The sequence shown here is derived from an EMBL/GenBank/DDBJ whole genome shotgun (WGS) entry which is preliminary data.</text>
</comment>
<feature type="domain" description="Integrase zinc-binding" evidence="2">
    <location>
        <begin position="1329"/>
        <end position="1383"/>
    </location>
</feature>
<sequence length="1440" mass="163600">MTSSVDISELVSKRGIIKAKLTRFYNKIKDVSSLSESDALKYQFQYETLKDLYSSFNDIQNQIEFTDVEHIEKHLDERDAFEGTYAEAVAIGKRLFTECRFEEAQSCSSSADIPIQGLKLPTISLPCFDGSYDRWIEYRDTFASLVHDNPNLPAISKYHYLRNSLRGSASILLQSLEFSAKNYQVAWQLLNNRFHNERLLVHNHVKALFSIDKIAHESFRNIRQLLDTVTKNLAALKSLGEPVEHWDTLIIYLVTSKLDSTTSRQWEEHRTSNKAISLELFNNFLRDRADLLETVTSEQPSIQYTKPTRNIQTKKFISVALNENSTSKSPLTNCPVCHETHPIYFCNKFLGFSIEERVKVVDKLNLCKNCLRKGHKVTSCHSRGCKQCNEKHNSLFHEDTELKTNSQSVMTIENSRDQVLLSTAIVRVIHQNKIAHVKALLDSGSQCSLITSNLCEKLGIQPSQTSNTISGITGSAQAINKQCKVTVQSQTTEFSTSISCLVIPRIVGSLPSQPIHVNMNLPTGLVLADPSFTSPSEVELLIGADLFWTLIESNRIPINSGSNLLLIETKLGWVVSGPITNVKSDNVSCNFVTSPSTTEFNQLARFWELEEIPQSQNKLTIEEEKCELHFKNTTFRNSEGRFVVNIPLCEKPSIALGDSYSMALGCFKQLERRLESNPITKQSYHEFIHEYIRLGHMTEVPSVRDARERELSFYAPHHGVTREDSSTTKLRVVFNCSAKTSNGISFNDIQLVGPRVQDDLFDILIRFRFYKIVLIADIEKMYRQIIVDTEQRKLQKILFRDTPLEPVKVYELNTVTYGSSSAPYLSTRCIKQLSLDCQDPIIADVLGHDFYIDDLVSGGDSPDEVVHIGKNVKDLLASAGFHLRKWRSNDQTVLSETVDQNCTATNNFEISDNDLSKTLGLGWNHSSDELFFILSQHDTDKPITKRSMLSQIGRIFDPLGLLAIYTIEAKILIQELWLLKLEWDSPVPDDIHQLWLKFIQSITELSIINVPRRVLCDSPLTSSLHIFCDASQKAYGACAYTRTVHRDGIIEVRLFCAKSRVAPLKRLTMPKLELCGALIAARLYQKIHSGLRKPIVSVSFWTDSTVVLDWLKIHPNKHKIFVGKRVSEIIDSTSDHPWRYVPTKENPADLISRGVRESKIDQSIWWNGPAFLNNEESLWPTRSNSTQKVVNDDDTDKSLQVLPVHTNAIPSNNNFPFERFSKFTKLNRTVAYMFRFIHNCKNPQSKYTGTLQVSELNSALTSLIRMSQKESFHDDHTSLNNHQGLSPKSSLLKLAPFLDDNNIIRVGGRLEHSNLEYNEKHPILLQSTHKLTKLLFEHEHIKLMHAGPNRLLSSIRETYWPIRGRNLARSTVHKCTRCHRFKAQPVTPLMGQLPRDRVVPGFPFETTGIDYAGPIYVASKKGRGAKLSKAYLAVFVCFTT</sequence>
<name>A0ABR3IG46_LOXSC</name>
<evidence type="ECO:0000313" key="3">
    <source>
        <dbReference type="EMBL" id="KAL0895244.1"/>
    </source>
</evidence>